<dbReference type="InterPro" id="IPR009003">
    <property type="entry name" value="Peptidase_S1_PA"/>
</dbReference>
<dbReference type="RefSeq" id="WP_136083103.1">
    <property type="nucleotide sequence ID" value="NZ_CAAHFG010000005.1"/>
</dbReference>
<dbReference type="PANTHER" id="PTHR22939">
    <property type="entry name" value="SERINE PROTEASE FAMILY S1C HTRA-RELATED"/>
    <property type="match status" value="1"/>
</dbReference>
<evidence type="ECO:0000313" key="2">
    <source>
        <dbReference type="EMBL" id="VGO17614.1"/>
    </source>
</evidence>
<sequence>MKKRFPLLALFGCLALTGCVSLDEEKNKPDTPVQLFSPAQQLKGAKPLNLYVDSPQTVADIPLRSRTIQHVAAVADPAVVSIYVRTATPVKVRLIPIKFSFTGIRASLPGIGLGSGFFIHPSGYVLSNEHVIRNATDIRIMTYNGTDYIARLVASDPVYDLALLKIESPNQIPFAFIPIGDSNAIRGGDHVIAVGNPLGFGHTVTAGIISHTGRSLFEEKDPAGRYVRYLQTDTAINPGSSGGPLITLTGACVGVNTAQIADSQGIGFTVPSSQVKEFLSNVLEGKGKTVE</sequence>
<feature type="signal peptide" evidence="1">
    <location>
        <begin position="1"/>
        <end position="22"/>
    </location>
</feature>
<dbReference type="SUPFAM" id="SSF50494">
    <property type="entry name" value="Trypsin-like serine proteases"/>
    <property type="match status" value="1"/>
</dbReference>
<organism evidence="2 3">
    <name type="scientific">Pontiella desulfatans</name>
    <dbReference type="NCBI Taxonomy" id="2750659"/>
    <lineage>
        <taxon>Bacteria</taxon>
        <taxon>Pseudomonadati</taxon>
        <taxon>Kiritimatiellota</taxon>
        <taxon>Kiritimatiellia</taxon>
        <taxon>Kiritimatiellales</taxon>
        <taxon>Pontiellaceae</taxon>
        <taxon>Pontiella</taxon>
    </lineage>
</organism>
<dbReference type="Pfam" id="PF13365">
    <property type="entry name" value="Trypsin_2"/>
    <property type="match status" value="1"/>
</dbReference>
<protein>
    <submittedName>
        <fullName evidence="2">Periplasmic serine endoprotease DegP</fullName>
    </submittedName>
</protein>
<dbReference type="InterPro" id="IPR043504">
    <property type="entry name" value="Peptidase_S1_PA_chymotrypsin"/>
</dbReference>
<keyword evidence="2" id="KW-0378">Hydrolase</keyword>
<dbReference type="PROSITE" id="PS51257">
    <property type="entry name" value="PROKAR_LIPOPROTEIN"/>
    <property type="match status" value="1"/>
</dbReference>
<gene>
    <name evidence="2" type="primary">degP_3</name>
    <name evidence="2" type="ORF">PDESU_06215</name>
</gene>
<feature type="chain" id="PRO_5025470706" evidence="1">
    <location>
        <begin position="23"/>
        <end position="291"/>
    </location>
</feature>
<dbReference type="GO" id="GO:0004252">
    <property type="term" value="F:serine-type endopeptidase activity"/>
    <property type="evidence" value="ECO:0007669"/>
    <property type="project" value="InterPro"/>
</dbReference>
<name>A0A6C2UE17_PONDE</name>
<keyword evidence="1" id="KW-0732">Signal</keyword>
<keyword evidence="2" id="KW-0645">Protease</keyword>
<keyword evidence="3" id="KW-1185">Reference proteome</keyword>
<dbReference type="EMBL" id="CAAHFG010000005">
    <property type="protein sequence ID" value="VGO17614.1"/>
    <property type="molecule type" value="Genomic_DNA"/>
</dbReference>
<evidence type="ECO:0000256" key="1">
    <source>
        <dbReference type="SAM" id="SignalP"/>
    </source>
</evidence>
<dbReference type="Gene3D" id="2.40.10.10">
    <property type="entry name" value="Trypsin-like serine proteases"/>
    <property type="match status" value="2"/>
</dbReference>
<dbReference type="Proteomes" id="UP000366872">
    <property type="component" value="Unassembled WGS sequence"/>
</dbReference>
<accession>A0A6C2UE17</accession>
<dbReference type="PRINTS" id="PR00834">
    <property type="entry name" value="PROTEASES2C"/>
</dbReference>
<reference evidence="2 3" key="1">
    <citation type="submission" date="2019-04" db="EMBL/GenBank/DDBJ databases">
        <authorList>
            <person name="Van Vliet M D."/>
        </authorList>
    </citation>
    <scope>NUCLEOTIDE SEQUENCE [LARGE SCALE GENOMIC DNA]</scope>
    <source>
        <strain evidence="2 3">F1</strain>
    </source>
</reference>
<dbReference type="PANTHER" id="PTHR22939:SF129">
    <property type="entry name" value="SERINE PROTEASE HTRA2, MITOCHONDRIAL"/>
    <property type="match status" value="1"/>
</dbReference>
<proteinExistence type="predicted"/>
<evidence type="ECO:0000313" key="3">
    <source>
        <dbReference type="Proteomes" id="UP000366872"/>
    </source>
</evidence>
<dbReference type="GO" id="GO:0006508">
    <property type="term" value="P:proteolysis"/>
    <property type="evidence" value="ECO:0007669"/>
    <property type="project" value="UniProtKB-KW"/>
</dbReference>
<dbReference type="AlphaFoldDB" id="A0A6C2UE17"/>
<dbReference type="InterPro" id="IPR001940">
    <property type="entry name" value="Peptidase_S1C"/>
</dbReference>